<reference evidence="3" key="2">
    <citation type="submission" date="2025-08" db="UniProtKB">
        <authorList>
            <consortium name="Ensembl"/>
        </authorList>
    </citation>
    <scope>IDENTIFICATION</scope>
</reference>
<reference evidence="3" key="3">
    <citation type="submission" date="2025-09" db="UniProtKB">
        <authorList>
            <consortium name="Ensembl"/>
        </authorList>
    </citation>
    <scope>IDENTIFICATION</scope>
</reference>
<feature type="compositionally biased region" description="Basic residues" evidence="2">
    <location>
        <begin position="7"/>
        <end position="16"/>
    </location>
</feature>
<dbReference type="Proteomes" id="UP000694680">
    <property type="component" value="Chromosome 14"/>
</dbReference>
<dbReference type="GeneID" id="114475794"/>
<dbReference type="Ensembl" id="ENSGWIT00000027388.1">
    <property type="protein sequence ID" value="ENSGWIP00000025047.1"/>
    <property type="gene ID" value="ENSGWIG00000013249.1"/>
</dbReference>
<dbReference type="PANTHER" id="PTHR14817">
    <property type="entry name" value="COILED-COIL DOMAIN-CONTAINING PROTEIN 15"/>
    <property type="match status" value="1"/>
</dbReference>
<evidence type="ECO:0008006" key="5">
    <source>
        <dbReference type="Google" id="ProtNLM"/>
    </source>
</evidence>
<gene>
    <name evidence="3" type="primary">ccdc15</name>
</gene>
<keyword evidence="1" id="KW-0175">Coiled coil</keyword>
<dbReference type="PANTHER" id="PTHR14817:SF2">
    <property type="entry name" value="COILED-COIL DOMAIN-CONTAINING PROTEIN 15"/>
    <property type="match status" value="1"/>
</dbReference>
<feature type="region of interest" description="Disordered" evidence="2">
    <location>
        <begin position="1"/>
        <end position="23"/>
    </location>
</feature>
<dbReference type="AlphaFoldDB" id="A0A8C5EQM6"/>
<organism evidence="3 4">
    <name type="scientific">Gouania willdenowi</name>
    <name type="common">Blunt-snouted clingfish</name>
    <name type="synonym">Lepadogaster willdenowi</name>
    <dbReference type="NCBI Taxonomy" id="441366"/>
    <lineage>
        <taxon>Eukaryota</taxon>
        <taxon>Metazoa</taxon>
        <taxon>Chordata</taxon>
        <taxon>Craniata</taxon>
        <taxon>Vertebrata</taxon>
        <taxon>Euteleostomi</taxon>
        <taxon>Actinopterygii</taxon>
        <taxon>Neopterygii</taxon>
        <taxon>Teleostei</taxon>
        <taxon>Neoteleostei</taxon>
        <taxon>Acanthomorphata</taxon>
        <taxon>Ovalentaria</taxon>
        <taxon>Blenniimorphae</taxon>
        <taxon>Blenniiformes</taxon>
        <taxon>Gobiesocoidei</taxon>
        <taxon>Gobiesocidae</taxon>
        <taxon>Gobiesocinae</taxon>
        <taxon>Gouania</taxon>
    </lineage>
</organism>
<dbReference type="GO" id="GO:0005813">
    <property type="term" value="C:centrosome"/>
    <property type="evidence" value="ECO:0007669"/>
    <property type="project" value="TreeGrafter"/>
</dbReference>
<protein>
    <recommendedName>
        <fullName evidence="5">Coiled-coil domain-containing protein 15</fullName>
    </recommendedName>
</protein>
<evidence type="ECO:0000313" key="3">
    <source>
        <dbReference type="Ensembl" id="ENSGWIP00000025047.1"/>
    </source>
</evidence>
<dbReference type="RefSeq" id="XP_028322702.1">
    <property type="nucleotide sequence ID" value="XM_028466901.1"/>
</dbReference>
<proteinExistence type="predicted"/>
<evidence type="ECO:0000256" key="2">
    <source>
        <dbReference type="SAM" id="MobiDB-lite"/>
    </source>
</evidence>
<sequence>MSSARVKALKSARKTNVHRDEKLRTTRASRVLAERNQAVVAVGAWVESGEDFTEHPSALAVVTDELQAERRRVNTESLLRFQDEVRHRVAHRVQVTKKRQPAQTERVATPNIKTPPQLWTGTAPGLSTIQQRVTESSFQKSSAGTKQVRLRLAACRVIPREEETSDLPGGKWNVSPSRHCADEGGSAQFDRRHQCPLVQQKATGHVWWEADEAHADDFEPNPSFSAALWPLNDPEELKRQRQSEFLLYRRLVMELERERVKENKQQRKHLRRTARIKAEKEQLRLQEERRLEEAQQLKEVQRKLEERELLIMERLRLEEDRAKKLQRKKREEKGKESERFVDALRAQMKERLSHFNDELPLLCCCASSFWDSHPETCANNCIFYDNPKAYTQALHSTMVSLELK</sequence>
<feature type="coiled-coil region" evidence="1">
    <location>
        <begin position="253"/>
        <end position="335"/>
    </location>
</feature>
<accession>A0A8C5EQM6</accession>
<keyword evidence="4" id="KW-1185">Reference proteome</keyword>
<dbReference type="CTD" id="80071"/>
<name>A0A8C5EQM6_GOUWI</name>
<dbReference type="InterPro" id="IPR037693">
    <property type="entry name" value="CCDC15"/>
</dbReference>
<dbReference type="OrthoDB" id="10007210at2759"/>
<evidence type="ECO:0000313" key="4">
    <source>
        <dbReference type="Proteomes" id="UP000694680"/>
    </source>
</evidence>
<evidence type="ECO:0000256" key="1">
    <source>
        <dbReference type="SAM" id="Coils"/>
    </source>
</evidence>
<reference evidence="3" key="1">
    <citation type="submission" date="2020-06" db="EMBL/GenBank/DDBJ databases">
        <authorList>
            <consortium name="Wellcome Sanger Institute Data Sharing"/>
        </authorList>
    </citation>
    <scope>NUCLEOTIDE SEQUENCE [LARGE SCALE GENOMIC DNA]</scope>
</reference>